<dbReference type="KEGG" id="csl:COCSUDRAFT_64024"/>
<organism evidence="1 2">
    <name type="scientific">Coccomyxa subellipsoidea (strain C-169)</name>
    <name type="common">Green microalga</name>
    <dbReference type="NCBI Taxonomy" id="574566"/>
    <lineage>
        <taxon>Eukaryota</taxon>
        <taxon>Viridiplantae</taxon>
        <taxon>Chlorophyta</taxon>
        <taxon>core chlorophytes</taxon>
        <taxon>Trebouxiophyceae</taxon>
        <taxon>Trebouxiophyceae incertae sedis</taxon>
        <taxon>Coccomyxaceae</taxon>
        <taxon>Coccomyxa</taxon>
        <taxon>Coccomyxa subellipsoidea</taxon>
    </lineage>
</organism>
<evidence type="ECO:0000313" key="1">
    <source>
        <dbReference type="EMBL" id="EIE22904.1"/>
    </source>
</evidence>
<accession>I0YWY5</accession>
<keyword evidence="2" id="KW-1185">Reference proteome</keyword>
<name>I0YWY5_COCSC</name>
<dbReference type="EMBL" id="AGSI01000009">
    <property type="protein sequence ID" value="EIE22904.1"/>
    <property type="molecule type" value="Genomic_DNA"/>
</dbReference>
<dbReference type="RefSeq" id="XP_005647448.1">
    <property type="nucleotide sequence ID" value="XM_005647391.1"/>
</dbReference>
<dbReference type="Proteomes" id="UP000007264">
    <property type="component" value="Unassembled WGS sequence"/>
</dbReference>
<dbReference type="GeneID" id="17040891"/>
<comment type="caution">
    <text evidence="1">The sequence shown here is derived from an EMBL/GenBank/DDBJ whole genome shotgun (WGS) entry which is preliminary data.</text>
</comment>
<dbReference type="AlphaFoldDB" id="I0YWY5"/>
<reference evidence="1 2" key="1">
    <citation type="journal article" date="2012" name="Genome Biol.">
        <title>The genome of the polar eukaryotic microalga coccomyxa subellipsoidea reveals traits of cold adaptation.</title>
        <authorList>
            <person name="Blanc G."/>
            <person name="Agarkova I."/>
            <person name="Grimwood J."/>
            <person name="Kuo A."/>
            <person name="Brueggeman A."/>
            <person name="Dunigan D."/>
            <person name="Gurnon J."/>
            <person name="Ladunga I."/>
            <person name="Lindquist E."/>
            <person name="Lucas S."/>
            <person name="Pangilinan J."/>
            <person name="Proschold T."/>
            <person name="Salamov A."/>
            <person name="Schmutz J."/>
            <person name="Weeks D."/>
            <person name="Yamada T."/>
            <person name="Claverie J.M."/>
            <person name="Grigoriev I."/>
            <person name="Van Etten J."/>
            <person name="Lomsadze A."/>
            <person name="Borodovsky M."/>
        </authorList>
    </citation>
    <scope>NUCLEOTIDE SEQUENCE [LARGE SCALE GENOMIC DNA]</scope>
    <source>
        <strain evidence="1 2">C-169</strain>
    </source>
</reference>
<proteinExistence type="predicted"/>
<dbReference type="OrthoDB" id="513192at2759"/>
<sequence length="119" mass="13456">MGAAQCAAGVRSDFSGNWRKDKGMRVQFSVDKVPFYKHTEEFRLDKTVSMSRRDKKSGKQHAVLRTVPEGVQVQIKLDPPFSGSIMETYSCPQEGVLKVESITEANGQKETCIQVYRRQ</sequence>
<evidence type="ECO:0000313" key="2">
    <source>
        <dbReference type="Proteomes" id="UP000007264"/>
    </source>
</evidence>
<protein>
    <submittedName>
        <fullName evidence="1">Uncharacterized protein</fullName>
    </submittedName>
</protein>
<gene>
    <name evidence="1" type="ORF">COCSUDRAFT_64024</name>
</gene>